<sequence>MNEHLYLQCEPTVLVNVLLVEQHLRVLILHQVHLEIVVYHLLHVLSMNGMNQ</sequence>
<gene>
    <name evidence="1" type="ORF">SMTD_LOCUS18857</name>
</gene>
<keyword evidence="2" id="KW-1185">Reference proteome</keyword>
<accession>A0A3P8KE70</accession>
<dbReference type="AlphaFoldDB" id="A0A3P8KE70"/>
<name>A0A3P8KE70_9TREM</name>
<dbReference type="Proteomes" id="UP000269396">
    <property type="component" value="Unassembled WGS sequence"/>
</dbReference>
<reference evidence="1 2" key="1">
    <citation type="submission" date="2018-11" db="EMBL/GenBank/DDBJ databases">
        <authorList>
            <consortium name="Pathogen Informatics"/>
        </authorList>
    </citation>
    <scope>NUCLEOTIDE SEQUENCE [LARGE SCALE GENOMIC DNA]</scope>
    <source>
        <strain>Denwood</strain>
        <strain evidence="2">Zambia</strain>
    </source>
</reference>
<organism evidence="1 2">
    <name type="scientific">Schistosoma mattheei</name>
    <dbReference type="NCBI Taxonomy" id="31246"/>
    <lineage>
        <taxon>Eukaryota</taxon>
        <taxon>Metazoa</taxon>
        <taxon>Spiralia</taxon>
        <taxon>Lophotrochozoa</taxon>
        <taxon>Platyhelminthes</taxon>
        <taxon>Trematoda</taxon>
        <taxon>Digenea</taxon>
        <taxon>Strigeidida</taxon>
        <taxon>Schistosomatoidea</taxon>
        <taxon>Schistosomatidae</taxon>
        <taxon>Schistosoma</taxon>
    </lineage>
</organism>
<protein>
    <submittedName>
        <fullName evidence="1">Uncharacterized protein</fullName>
    </submittedName>
</protein>
<dbReference type="EMBL" id="UZAL01041244">
    <property type="protein sequence ID" value="VDP78199.1"/>
    <property type="molecule type" value="Genomic_DNA"/>
</dbReference>
<evidence type="ECO:0000313" key="2">
    <source>
        <dbReference type="Proteomes" id="UP000269396"/>
    </source>
</evidence>
<proteinExistence type="predicted"/>
<evidence type="ECO:0000313" key="1">
    <source>
        <dbReference type="EMBL" id="VDP78199.1"/>
    </source>
</evidence>